<dbReference type="AlphaFoldDB" id="A0A0W0VAH2"/>
<dbReference type="Pfam" id="PF20554">
    <property type="entry name" value="DUF6766"/>
    <property type="match status" value="1"/>
</dbReference>
<evidence type="ECO:0000256" key="1">
    <source>
        <dbReference type="SAM" id="Phobius"/>
    </source>
</evidence>
<sequence>MSIYRKYSYLWITLGLFLFSLAGHWIFSWFAYVDEQHSRHQPIIVSSYFVQVMRDTLENWQSEFLQLMWQVGGLALFLYVGSTQSKEGDERKEAKLDAILRAVIPEQANNILEELNAKYPKR</sequence>
<keyword evidence="1" id="KW-0812">Transmembrane</keyword>
<proteinExistence type="predicted"/>
<dbReference type="Proteomes" id="UP000055035">
    <property type="component" value="Unassembled WGS sequence"/>
</dbReference>
<comment type="caution">
    <text evidence="2">The sequence shown here is derived from an EMBL/GenBank/DDBJ whole genome shotgun (WGS) entry which is preliminary data.</text>
</comment>
<feature type="transmembrane region" description="Helical" evidence="1">
    <location>
        <begin position="64"/>
        <end position="82"/>
    </location>
</feature>
<reference evidence="2 3" key="1">
    <citation type="submission" date="2015-11" db="EMBL/GenBank/DDBJ databases">
        <title>Genomic analysis of 38 Legionella species identifies large and diverse effector repertoires.</title>
        <authorList>
            <person name="Burstein D."/>
            <person name="Amaro F."/>
            <person name="Zusman T."/>
            <person name="Lifshitz Z."/>
            <person name="Cohen O."/>
            <person name="Gilbert J.A."/>
            <person name="Pupko T."/>
            <person name="Shuman H.A."/>
            <person name="Segal G."/>
        </authorList>
    </citation>
    <scope>NUCLEOTIDE SEQUENCE [LARGE SCALE GENOMIC DNA]</scope>
    <source>
        <strain evidence="2 3">BL-540</strain>
    </source>
</reference>
<dbReference type="EMBL" id="LNYJ01000011">
    <property type="protein sequence ID" value="KTD17132.1"/>
    <property type="molecule type" value="Genomic_DNA"/>
</dbReference>
<dbReference type="OrthoDB" id="187863at2"/>
<keyword evidence="1" id="KW-0472">Membrane</keyword>
<gene>
    <name evidence="2" type="ORF">Ljor_1438</name>
</gene>
<protein>
    <submittedName>
        <fullName evidence="2">Uncharacterized protein</fullName>
    </submittedName>
</protein>
<organism evidence="2 3">
    <name type="scientific">Legionella jordanis</name>
    <dbReference type="NCBI Taxonomy" id="456"/>
    <lineage>
        <taxon>Bacteria</taxon>
        <taxon>Pseudomonadati</taxon>
        <taxon>Pseudomonadota</taxon>
        <taxon>Gammaproteobacteria</taxon>
        <taxon>Legionellales</taxon>
        <taxon>Legionellaceae</taxon>
        <taxon>Legionella</taxon>
    </lineage>
</organism>
<dbReference type="PATRIC" id="fig|456.5.peg.1539"/>
<keyword evidence="1" id="KW-1133">Transmembrane helix</keyword>
<keyword evidence="3" id="KW-1185">Reference proteome</keyword>
<dbReference type="InterPro" id="IPR046657">
    <property type="entry name" value="DUF6766"/>
</dbReference>
<evidence type="ECO:0000313" key="2">
    <source>
        <dbReference type="EMBL" id="KTD17132.1"/>
    </source>
</evidence>
<dbReference type="RefSeq" id="WP_058470925.1">
    <property type="nucleotide sequence ID" value="NZ_CAAAIC010000003.1"/>
</dbReference>
<accession>A0A0W0VAH2</accession>
<feature type="transmembrane region" description="Helical" evidence="1">
    <location>
        <begin position="7"/>
        <end position="32"/>
    </location>
</feature>
<evidence type="ECO:0000313" key="3">
    <source>
        <dbReference type="Proteomes" id="UP000055035"/>
    </source>
</evidence>
<name>A0A0W0VAH2_9GAMM</name>